<gene>
    <name evidence="1" type="ORF">PXEA_LOCUS25893</name>
</gene>
<organism evidence="1 2">
    <name type="scientific">Protopolystoma xenopodis</name>
    <dbReference type="NCBI Taxonomy" id="117903"/>
    <lineage>
        <taxon>Eukaryota</taxon>
        <taxon>Metazoa</taxon>
        <taxon>Spiralia</taxon>
        <taxon>Lophotrochozoa</taxon>
        <taxon>Platyhelminthes</taxon>
        <taxon>Monogenea</taxon>
        <taxon>Polyopisthocotylea</taxon>
        <taxon>Polystomatidea</taxon>
        <taxon>Polystomatidae</taxon>
        <taxon>Protopolystoma</taxon>
    </lineage>
</organism>
<dbReference type="Proteomes" id="UP000784294">
    <property type="component" value="Unassembled WGS sequence"/>
</dbReference>
<keyword evidence="2" id="KW-1185">Reference proteome</keyword>
<protein>
    <submittedName>
        <fullName evidence="1">Uncharacterized protein</fullName>
    </submittedName>
</protein>
<reference evidence="1" key="1">
    <citation type="submission" date="2018-11" db="EMBL/GenBank/DDBJ databases">
        <authorList>
            <consortium name="Pathogen Informatics"/>
        </authorList>
    </citation>
    <scope>NUCLEOTIDE SEQUENCE</scope>
</reference>
<evidence type="ECO:0000313" key="2">
    <source>
        <dbReference type="Proteomes" id="UP000784294"/>
    </source>
</evidence>
<dbReference type="EMBL" id="CAAALY010244200">
    <property type="protein sequence ID" value="VEL32453.1"/>
    <property type="molecule type" value="Genomic_DNA"/>
</dbReference>
<name>A0A448XAU3_9PLAT</name>
<proteinExistence type="predicted"/>
<accession>A0A448XAU3</accession>
<dbReference type="AlphaFoldDB" id="A0A448XAU3"/>
<evidence type="ECO:0000313" key="1">
    <source>
        <dbReference type="EMBL" id="VEL32453.1"/>
    </source>
</evidence>
<sequence length="122" mass="13507">MLGLGGGPTEAGPHASVCFGHSIGSQANGATRNADSIPSRIRTPRPDRLFELMLPTETRDSNEGCLSNGAGCSFVLPIRSWPYRRESTCHIPTMPLRRCLHTCFTCCFSNRIRLRQERKVAF</sequence>
<comment type="caution">
    <text evidence="1">The sequence shown here is derived from an EMBL/GenBank/DDBJ whole genome shotgun (WGS) entry which is preliminary data.</text>
</comment>